<dbReference type="InterPro" id="IPR027417">
    <property type="entry name" value="P-loop_NTPase"/>
</dbReference>
<feature type="transmembrane region" description="Helical" evidence="7">
    <location>
        <begin position="65"/>
        <end position="87"/>
    </location>
</feature>
<sequence>MVIKYLFSLLDVRYKRRFIFFFFLIIINSLVDMLGIAFIIPYLAILQNPQAILEKYPQLNSLLSLFHLNGTSLGLVILASICFFFLLSIRTLFNALTLYYNAKFSYGLIRDWVGRLYDQYMRTNYSYFSSKNSSYLIKNCTKTIEIAAYGFVVYGQYLAATTTIIGLVSLIIMKDPMIALIFMGIFLGLGFCVYKLLRKRQYQAGTLREHSLGELHQRTSESFLCYKEIALCKGKSLFSERIYNSLTSISKALRQQFFFQNLPAITNEFVAFNFLVIAVLVALWQGVPLSVFVPYVIFYGAVAKRLLPNINLALTSKVTFEGTRPSIELLAKELIESSQALTDEKYPPISFKHEFLLKDISFSYEENTPVLNSLTFSLNKNQSVAIVGPSGAGKTTLIEVLTGLLTPQSGHFMIDGEKVHDIRGLRPEIGYVPQMVNLLDTTIAENVAFGEHNIDDNKLKRAITMAHLNHFVEGLPRGLNTIIGERGIRISGGQRQRIGIARALYHNPEILLFDEATASLDNIAEKVISDTIRELSGQKTMIVIAHRLSTIQHFDTIYVLDQGQMVAKGRHAELMQNCSVYQALNLAVSKETDKSTKQQESHELAHAP</sequence>
<evidence type="ECO:0000313" key="10">
    <source>
        <dbReference type="EMBL" id="MBN4066914.1"/>
    </source>
</evidence>
<evidence type="ECO:0000313" key="11">
    <source>
        <dbReference type="Proteomes" id="UP000722121"/>
    </source>
</evidence>
<protein>
    <submittedName>
        <fullName evidence="10">ABC transporter ATP-binding protein</fullName>
    </submittedName>
</protein>
<evidence type="ECO:0000256" key="4">
    <source>
        <dbReference type="ARBA" id="ARBA00022840"/>
    </source>
</evidence>
<evidence type="ECO:0000256" key="7">
    <source>
        <dbReference type="SAM" id="Phobius"/>
    </source>
</evidence>
<dbReference type="EMBL" id="JAFITR010000038">
    <property type="protein sequence ID" value="MBN4066914.1"/>
    <property type="molecule type" value="Genomic_DNA"/>
</dbReference>
<feature type="domain" description="ABC transmembrane type-1" evidence="9">
    <location>
        <begin position="19"/>
        <end position="285"/>
    </location>
</feature>
<evidence type="ECO:0000256" key="6">
    <source>
        <dbReference type="ARBA" id="ARBA00023136"/>
    </source>
</evidence>
<reference evidence="10 11" key="1">
    <citation type="submission" date="2021-02" db="EMBL/GenBank/DDBJ databases">
        <title>Activity-based single-cell genomes from oceanic crustal fluid captures similar information to metagenomic and metatranscriptomic surveys with orders of magnitude less sampling.</title>
        <authorList>
            <person name="D'Angelo T.S."/>
            <person name="Orcutt B.N."/>
        </authorList>
    </citation>
    <scope>NUCLEOTIDE SEQUENCE [LARGE SCALE GENOMIC DNA]</scope>
    <source>
        <strain evidence="10">AH-315-G07</strain>
    </source>
</reference>
<name>A0ABS3ATS4_9BACT</name>
<dbReference type="SUPFAM" id="SSF52540">
    <property type="entry name" value="P-loop containing nucleoside triphosphate hydrolases"/>
    <property type="match status" value="1"/>
</dbReference>
<dbReference type="Pfam" id="PF00005">
    <property type="entry name" value="ABC_tran"/>
    <property type="match status" value="1"/>
</dbReference>
<dbReference type="GO" id="GO:0005524">
    <property type="term" value="F:ATP binding"/>
    <property type="evidence" value="ECO:0007669"/>
    <property type="project" value="UniProtKB-KW"/>
</dbReference>
<dbReference type="PANTHER" id="PTHR24221">
    <property type="entry name" value="ATP-BINDING CASSETTE SUB-FAMILY B"/>
    <property type="match status" value="1"/>
</dbReference>
<gene>
    <name evidence="10" type="ORF">JYU14_02405</name>
</gene>
<keyword evidence="11" id="KW-1185">Reference proteome</keyword>
<dbReference type="InterPro" id="IPR003439">
    <property type="entry name" value="ABC_transporter-like_ATP-bd"/>
</dbReference>
<keyword evidence="5 7" id="KW-1133">Transmembrane helix</keyword>
<keyword evidence="6 7" id="KW-0472">Membrane</keyword>
<feature type="transmembrane region" description="Helical" evidence="7">
    <location>
        <begin position="146"/>
        <end position="172"/>
    </location>
</feature>
<keyword evidence="2 7" id="KW-0812">Transmembrane</keyword>
<evidence type="ECO:0000259" key="9">
    <source>
        <dbReference type="PROSITE" id="PS50929"/>
    </source>
</evidence>
<keyword evidence="3" id="KW-0547">Nucleotide-binding</keyword>
<dbReference type="PANTHER" id="PTHR24221:SF654">
    <property type="entry name" value="ATP-BINDING CASSETTE SUB-FAMILY B MEMBER 6"/>
    <property type="match status" value="1"/>
</dbReference>
<dbReference type="SUPFAM" id="SSF90123">
    <property type="entry name" value="ABC transporter transmembrane region"/>
    <property type="match status" value="1"/>
</dbReference>
<keyword evidence="4 10" id="KW-0067">ATP-binding</keyword>
<dbReference type="InterPro" id="IPR003593">
    <property type="entry name" value="AAA+_ATPase"/>
</dbReference>
<dbReference type="PROSITE" id="PS50929">
    <property type="entry name" value="ABC_TM1F"/>
    <property type="match status" value="1"/>
</dbReference>
<dbReference type="Proteomes" id="UP000722121">
    <property type="component" value="Unassembled WGS sequence"/>
</dbReference>
<evidence type="ECO:0000256" key="1">
    <source>
        <dbReference type="ARBA" id="ARBA00004651"/>
    </source>
</evidence>
<dbReference type="SMART" id="SM00382">
    <property type="entry name" value="AAA"/>
    <property type="match status" value="1"/>
</dbReference>
<evidence type="ECO:0000259" key="8">
    <source>
        <dbReference type="PROSITE" id="PS50893"/>
    </source>
</evidence>
<proteinExistence type="predicted"/>
<organism evidence="10 11">
    <name type="scientific">Simkania negevensis</name>
    <dbReference type="NCBI Taxonomy" id="83561"/>
    <lineage>
        <taxon>Bacteria</taxon>
        <taxon>Pseudomonadati</taxon>
        <taxon>Chlamydiota</taxon>
        <taxon>Chlamydiia</taxon>
        <taxon>Parachlamydiales</taxon>
        <taxon>Simkaniaceae</taxon>
        <taxon>Simkania</taxon>
    </lineage>
</organism>
<dbReference type="InterPro" id="IPR036640">
    <property type="entry name" value="ABC1_TM_sf"/>
</dbReference>
<dbReference type="InterPro" id="IPR017871">
    <property type="entry name" value="ABC_transporter-like_CS"/>
</dbReference>
<feature type="domain" description="ABC transporter" evidence="8">
    <location>
        <begin position="355"/>
        <end position="587"/>
    </location>
</feature>
<dbReference type="PROSITE" id="PS50893">
    <property type="entry name" value="ABC_TRANSPORTER_2"/>
    <property type="match status" value="1"/>
</dbReference>
<accession>A0ABS3ATS4</accession>
<dbReference type="PROSITE" id="PS00211">
    <property type="entry name" value="ABC_TRANSPORTER_1"/>
    <property type="match status" value="1"/>
</dbReference>
<dbReference type="Gene3D" id="1.20.1560.10">
    <property type="entry name" value="ABC transporter type 1, transmembrane domain"/>
    <property type="match status" value="1"/>
</dbReference>
<dbReference type="InterPro" id="IPR039421">
    <property type="entry name" value="Type_1_exporter"/>
</dbReference>
<comment type="subcellular location">
    <subcellularLocation>
        <location evidence="1">Cell membrane</location>
        <topology evidence="1">Multi-pass membrane protein</topology>
    </subcellularLocation>
</comment>
<evidence type="ECO:0000256" key="3">
    <source>
        <dbReference type="ARBA" id="ARBA00022741"/>
    </source>
</evidence>
<comment type="caution">
    <text evidence="10">The sequence shown here is derived from an EMBL/GenBank/DDBJ whole genome shotgun (WGS) entry which is preliminary data.</text>
</comment>
<feature type="transmembrane region" description="Helical" evidence="7">
    <location>
        <begin position="20"/>
        <end position="45"/>
    </location>
</feature>
<dbReference type="InterPro" id="IPR011527">
    <property type="entry name" value="ABC1_TM_dom"/>
</dbReference>
<evidence type="ECO:0000256" key="5">
    <source>
        <dbReference type="ARBA" id="ARBA00022989"/>
    </source>
</evidence>
<evidence type="ECO:0000256" key="2">
    <source>
        <dbReference type="ARBA" id="ARBA00022692"/>
    </source>
</evidence>
<dbReference type="Gene3D" id="3.40.50.300">
    <property type="entry name" value="P-loop containing nucleotide triphosphate hydrolases"/>
    <property type="match status" value="1"/>
</dbReference>
<feature type="transmembrane region" description="Helical" evidence="7">
    <location>
        <begin position="178"/>
        <end position="197"/>
    </location>
</feature>